<organism evidence="1 2">
    <name type="scientific">Halanaerobium polyolivorans</name>
    <dbReference type="NCBI Taxonomy" id="2886943"/>
    <lineage>
        <taxon>Bacteria</taxon>
        <taxon>Bacillati</taxon>
        <taxon>Bacillota</taxon>
        <taxon>Clostridia</taxon>
        <taxon>Halanaerobiales</taxon>
        <taxon>Halanaerobiaceae</taxon>
        <taxon>Halanaerobium</taxon>
    </lineage>
</organism>
<sequence>MIVEKNKFKKEDIKLEIFEKTLICASKYCNINMMNYFIKIGAGIYGE</sequence>
<dbReference type="RefSeq" id="WP_229346344.1">
    <property type="nucleotide sequence ID" value="NZ_JAJFAT010000014.1"/>
</dbReference>
<protein>
    <submittedName>
        <fullName evidence="1">Uncharacterized protein</fullName>
    </submittedName>
</protein>
<reference evidence="1 2" key="1">
    <citation type="submission" date="2021-10" db="EMBL/GenBank/DDBJ databases">
        <authorList>
            <person name="Grouzdev D.S."/>
            <person name="Pantiukh K.S."/>
            <person name="Krutkina M.S."/>
        </authorList>
    </citation>
    <scope>NUCLEOTIDE SEQUENCE [LARGE SCALE GENOMIC DNA]</scope>
    <source>
        <strain evidence="1 2">Z-7514</strain>
    </source>
</reference>
<gene>
    <name evidence="1" type="ORF">LJ207_09935</name>
</gene>
<dbReference type="AlphaFoldDB" id="A0AAW4X1K3"/>
<dbReference type="Proteomes" id="UP001199296">
    <property type="component" value="Unassembled WGS sequence"/>
</dbReference>
<comment type="caution">
    <text evidence="1">The sequence shown here is derived from an EMBL/GenBank/DDBJ whole genome shotgun (WGS) entry which is preliminary data.</text>
</comment>
<evidence type="ECO:0000313" key="1">
    <source>
        <dbReference type="EMBL" id="MCC3145643.1"/>
    </source>
</evidence>
<proteinExistence type="predicted"/>
<dbReference type="EMBL" id="JAJFAT010000014">
    <property type="protein sequence ID" value="MCC3145643.1"/>
    <property type="molecule type" value="Genomic_DNA"/>
</dbReference>
<accession>A0AAW4X1K3</accession>
<evidence type="ECO:0000313" key="2">
    <source>
        <dbReference type="Proteomes" id="UP001199296"/>
    </source>
</evidence>
<keyword evidence="2" id="KW-1185">Reference proteome</keyword>
<name>A0AAW4X1K3_9FIRM</name>